<evidence type="ECO:0000256" key="10">
    <source>
        <dbReference type="SAM" id="MobiDB-lite"/>
    </source>
</evidence>
<comment type="caution">
    <text evidence="9">Lacks conserved residue(s) required for the propagation of feature annotation.</text>
</comment>
<comment type="similarity">
    <text evidence="2 9">Belongs to the binding-protein-dependent transport system permease family. CysTW subfamily.</text>
</comment>
<evidence type="ECO:0000256" key="3">
    <source>
        <dbReference type="ARBA" id="ARBA00016864"/>
    </source>
</evidence>
<reference evidence="13" key="1">
    <citation type="submission" date="2017-04" db="EMBL/GenBank/DDBJ databases">
        <authorList>
            <person name="Varghese N."/>
            <person name="Submissions S."/>
        </authorList>
    </citation>
    <scope>NUCLEOTIDE SEQUENCE [LARGE SCALE GENOMIC DNA]</scope>
    <source>
        <strain evidence="13">RKEM611</strain>
    </source>
</reference>
<dbReference type="Gene3D" id="1.10.3720.10">
    <property type="entry name" value="MetI-like"/>
    <property type="match status" value="1"/>
</dbReference>
<dbReference type="InterPro" id="IPR000515">
    <property type="entry name" value="MetI-like"/>
</dbReference>
<dbReference type="AlphaFoldDB" id="A0A1Y6CN69"/>
<dbReference type="CDD" id="cd06261">
    <property type="entry name" value="TM_PBP2"/>
    <property type="match status" value="1"/>
</dbReference>
<evidence type="ECO:0000256" key="2">
    <source>
        <dbReference type="ARBA" id="ARBA00007069"/>
    </source>
</evidence>
<dbReference type="EMBL" id="FWZT01000033">
    <property type="protein sequence ID" value="SMF79211.1"/>
    <property type="molecule type" value="Genomic_DNA"/>
</dbReference>
<dbReference type="GO" id="GO:0005886">
    <property type="term" value="C:plasma membrane"/>
    <property type="evidence" value="ECO:0007669"/>
    <property type="project" value="UniProtKB-SubCell"/>
</dbReference>
<dbReference type="NCBIfam" id="TIGR00974">
    <property type="entry name" value="3a0107s02c"/>
    <property type="match status" value="1"/>
</dbReference>
<dbReference type="PANTHER" id="PTHR43470">
    <property type="entry name" value="PHOSPHATE TRANSPORT SYSTEM PERMEASE PROTEIN PSTA-RELATED"/>
    <property type="match status" value="1"/>
</dbReference>
<evidence type="ECO:0000256" key="5">
    <source>
        <dbReference type="ARBA" id="ARBA00022475"/>
    </source>
</evidence>
<evidence type="ECO:0000256" key="7">
    <source>
        <dbReference type="ARBA" id="ARBA00022989"/>
    </source>
</evidence>
<evidence type="ECO:0000313" key="12">
    <source>
        <dbReference type="EMBL" id="SMF79211.1"/>
    </source>
</evidence>
<dbReference type="InterPro" id="IPR035906">
    <property type="entry name" value="MetI-like_sf"/>
</dbReference>
<keyword evidence="7 9" id="KW-1133">Transmembrane helix</keyword>
<keyword evidence="13" id="KW-1185">Reference proteome</keyword>
<feature type="transmembrane region" description="Helical" evidence="9">
    <location>
        <begin position="284"/>
        <end position="306"/>
    </location>
</feature>
<dbReference type="InterPro" id="IPR005672">
    <property type="entry name" value="Phosphate_PstA"/>
</dbReference>
<feature type="domain" description="ABC transmembrane type-1" evidence="11">
    <location>
        <begin position="97"/>
        <end position="302"/>
    </location>
</feature>
<keyword evidence="8 9" id="KW-0472">Membrane</keyword>
<evidence type="ECO:0000259" key="11">
    <source>
        <dbReference type="PROSITE" id="PS50928"/>
    </source>
</evidence>
<keyword evidence="4" id="KW-0813">Transport</keyword>
<feature type="transmembrane region" description="Helical" evidence="9">
    <location>
        <begin position="134"/>
        <end position="162"/>
    </location>
</feature>
<feature type="transmembrane region" description="Helical" evidence="9">
    <location>
        <begin position="44"/>
        <end position="68"/>
    </location>
</feature>
<dbReference type="Pfam" id="PF00528">
    <property type="entry name" value="BPD_transp_1"/>
    <property type="match status" value="1"/>
</dbReference>
<evidence type="ECO:0000256" key="1">
    <source>
        <dbReference type="ARBA" id="ARBA00004651"/>
    </source>
</evidence>
<dbReference type="RefSeq" id="WP_200820814.1">
    <property type="nucleotide sequence ID" value="NZ_FWZT01000033.1"/>
</dbReference>
<dbReference type="SUPFAM" id="SSF161098">
    <property type="entry name" value="MetI-like"/>
    <property type="match status" value="1"/>
</dbReference>
<gene>
    <name evidence="12" type="ORF">SAMN06296036_13339</name>
</gene>
<evidence type="ECO:0000256" key="4">
    <source>
        <dbReference type="ARBA" id="ARBA00022448"/>
    </source>
</evidence>
<feature type="region of interest" description="Disordered" evidence="10">
    <location>
        <begin position="1"/>
        <end position="28"/>
    </location>
</feature>
<dbReference type="STRING" id="1513793.SAMN06296036_13339"/>
<keyword evidence="6 9" id="KW-0812">Transmembrane</keyword>
<evidence type="ECO:0000313" key="13">
    <source>
        <dbReference type="Proteomes" id="UP000192907"/>
    </source>
</evidence>
<dbReference type="PROSITE" id="PS50928">
    <property type="entry name" value="ABC_TM1"/>
    <property type="match status" value="1"/>
</dbReference>
<feature type="compositionally biased region" description="Polar residues" evidence="10">
    <location>
        <begin position="1"/>
        <end position="23"/>
    </location>
</feature>
<dbReference type="GO" id="GO:0035435">
    <property type="term" value="P:phosphate ion transmembrane transport"/>
    <property type="evidence" value="ECO:0007669"/>
    <property type="project" value="InterPro"/>
</dbReference>
<evidence type="ECO:0000256" key="9">
    <source>
        <dbReference type="RuleBase" id="RU363043"/>
    </source>
</evidence>
<name>A0A1Y6CN69_9BACT</name>
<feature type="transmembrane region" description="Helical" evidence="9">
    <location>
        <begin position="168"/>
        <end position="187"/>
    </location>
</feature>
<comment type="subcellular location">
    <subcellularLocation>
        <location evidence="1 9">Cell membrane</location>
        <topology evidence="1 9">Multi-pass membrane protein</topology>
    </subcellularLocation>
</comment>
<dbReference type="PANTHER" id="PTHR43470:SF5">
    <property type="entry name" value="PHOSPHATE TRANSPORT SYSTEM PERMEASE PROTEIN PSTA"/>
    <property type="match status" value="1"/>
</dbReference>
<evidence type="ECO:0000256" key="6">
    <source>
        <dbReference type="ARBA" id="ARBA00022692"/>
    </source>
</evidence>
<dbReference type="Proteomes" id="UP000192907">
    <property type="component" value="Unassembled WGS sequence"/>
</dbReference>
<organism evidence="12 13">
    <name type="scientific">Pseudobacteriovorax antillogorgiicola</name>
    <dbReference type="NCBI Taxonomy" id="1513793"/>
    <lineage>
        <taxon>Bacteria</taxon>
        <taxon>Pseudomonadati</taxon>
        <taxon>Bdellovibrionota</taxon>
        <taxon>Oligoflexia</taxon>
        <taxon>Oligoflexales</taxon>
        <taxon>Pseudobacteriovoracaceae</taxon>
        <taxon>Pseudobacteriovorax</taxon>
    </lineage>
</organism>
<accession>A0A1Y6CN69</accession>
<proteinExistence type="inferred from homology"/>
<keyword evidence="5 9" id="KW-1003">Cell membrane</keyword>
<protein>
    <recommendedName>
        <fullName evidence="3 9">Phosphate transport system permease protein PstA</fullName>
    </recommendedName>
</protein>
<dbReference type="GO" id="GO:0005315">
    <property type="term" value="F:phosphate transmembrane transporter activity"/>
    <property type="evidence" value="ECO:0007669"/>
    <property type="project" value="InterPro"/>
</dbReference>
<feature type="transmembrane region" description="Helical" evidence="9">
    <location>
        <begin position="96"/>
        <end position="122"/>
    </location>
</feature>
<sequence length="315" mass="34375">MTQQADTLSNRSLGSSETTQGDSMASERGLFQPKHNTRRLKERAFHGIIALATFVALGTLFVLLARVFEEGWHWLDLQFLDSFPSRFPEKAGIKSAIWGSIWLGGLTLLFSVVFGVGAAIYLEELSPKNRLNRWLEVNIATLAGVPSIIYGMLGLTLFVRFMNLDRSVVAGALTLSLLVMPVIIIATREALKSVPDSIRLGAAALGSTRWQAVRDHVIPSALPGILTGIILAMARAAGEAAPLIMIGALTYVAFTPEGPLDAFTALPIQIFNWTSRPQVEFHELAAAGIIVLLGFLIVCNSLAIILRLKWKEEKR</sequence>
<evidence type="ECO:0000256" key="8">
    <source>
        <dbReference type="ARBA" id="ARBA00023136"/>
    </source>
</evidence>